<dbReference type="GO" id="GO:0005739">
    <property type="term" value="C:mitochondrion"/>
    <property type="evidence" value="ECO:0007669"/>
    <property type="project" value="TreeGrafter"/>
</dbReference>
<reference evidence="2 3" key="1">
    <citation type="submission" date="2013-11" db="EMBL/GenBank/DDBJ databases">
        <title>Genome sequencing of Stegodyphus mimosarum.</title>
        <authorList>
            <person name="Bechsgaard J."/>
        </authorList>
    </citation>
    <scope>NUCLEOTIDE SEQUENCE [LARGE SCALE GENOMIC DNA]</scope>
</reference>
<proteinExistence type="predicted"/>
<dbReference type="Gene3D" id="3.40.50.300">
    <property type="entry name" value="P-loop containing nucleotide triphosphate hydrolases"/>
    <property type="match status" value="1"/>
</dbReference>
<feature type="non-terminal residue" evidence="2">
    <location>
        <position position="153"/>
    </location>
</feature>
<dbReference type="PANTHER" id="PTHR23075">
    <property type="entry name" value="PUTATIVE ATP-ASE"/>
    <property type="match status" value="1"/>
</dbReference>
<dbReference type="AlphaFoldDB" id="A0A087SUX0"/>
<protein>
    <submittedName>
        <fullName evidence="2">ATPase family AAA domain-containing protein 3-A</fullName>
    </submittedName>
</protein>
<gene>
    <name evidence="2" type="ORF">X975_02953</name>
</gene>
<dbReference type="Proteomes" id="UP000054359">
    <property type="component" value="Unassembled WGS sequence"/>
</dbReference>
<evidence type="ECO:0000313" key="2">
    <source>
        <dbReference type="EMBL" id="KFM56659.1"/>
    </source>
</evidence>
<keyword evidence="3" id="KW-1185">Reference proteome</keyword>
<accession>A0A087SUX0</accession>
<evidence type="ECO:0000256" key="1">
    <source>
        <dbReference type="ARBA" id="ARBA00023054"/>
    </source>
</evidence>
<keyword evidence="1" id="KW-0175">Coiled coil</keyword>
<dbReference type="OMA" id="DINWEEC"/>
<dbReference type="SUPFAM" id="SSF52540">
    <property type="entry name" value="P-loop containing nucleoside triphosphate hydrolases"/>
    <property type="match status" value="1"/>
</dbReference>
<evidence type="ECO:0000313" key="3">
    <source>
        <dbReference type="Proteomes" id="UP000054359"/>
    </source>
</evidence>
<dbReference type="GO" id="GO:0007005">
    <property type="term" value="P:mitochondrion organization"/>
    <property type="evidence" value="ECO:0007669"/>
    <property type="project" value="TreeGrafter"/>
</dbReference>
<sequence length="153" mass="17426">MLVLASNTPEQLDWAMNDRMDEVVQFRLPGLAERERMIRLYFDKFVLIPATEGKRRLQVATFDYGKVCTDISNLTEGFSGREIMKLASAWQFAAYASDDGVLTEDMVMSEVRNAIKQHEYKASWQTIEEAKKQILEASVSRAIPLEYPQAPAS</sequence>
<dbReference type="PANTHER" id="PTHR23075:SF0">
    <property type="entry name" value="ATPASE FAMILY AAA DOMAIN-CONTAINING PROTEIN 3"/>
    <property type="match status" value="1"/>
</dbReference>
<dbReference type="GO" id="GO:0008270">
    <property type="term" value="F:zinc ion binding"/>
    <property type="evidence" value="ECO:0007669"/>
    <property type="project" value="TreeGrafter"/>
</dbReference>
<organism evidence="2 3">
    <name type="scientific">Stegodyphus mimosarum</name>
    <name type="common">African social velvet spider</name>
    <dbReference type="NCBI Taxonomy" id="407821"/>
    <lineage>
        <taxon>Eukaryota</taxon>
        <taxon>Metazoa</taxon>
        <taxon>Ecdysozoa</taxon>
        <taxon>Arthropoda</taxon>
        <taxon>Chelicerata</taxon>
        <taxon>Arachnida</taxon>
        <taxon>Araneae</taxon>
        <taxon>Araneomorphae</taxon>
        <taxon>Entelegynae</taxon>
        <taxon>Eresoidea</taxon>
        <taxon>Eresidae</taxon>
        <taxon>Stegodyphus</taxon>
    </lineage>
</organism>
<name>A0A087SUX0_STEMI</name>
<dbReference type="OrthoDB" id="199596at2759"/>
<dbReference type="STRING" id="407821.A0A087SUX0"/>
<dbReference type="EMBL" id="KK112075">
    <property type="protein sequence ID" value="KFM56659.1"/>
    <property type="molecule type" value="Genomic_DNA"/>
</dbReference>
<dbReference type="InterPro" id="IPR027417">
    <property type="entry name" value="P-loop_NTPase"/>
</dbReference>
<dbReference type="Gene3D" id="1.10.8.60">
    <property type="match status" value="1"/>
</dbReference>